<dbReference type="EMBL" id="JAPDRK010000004">
    <property type="protein sequence ID" value="KAJ9613064.1"/>
    <property type="molecule type" value="Genomic_DNA"/>
</dbReference>
<dbReference type="Proteomes" id="UP001172673">
    <property type="component" value="Unassembled WGS sequence"/>
</dbReference>
<feature type="compositionally biased region" description="Low complexity" evidence="2">
    <location>
        <begin position="1"/>
        <end position="14"/>
    </location>
</feature>
<evidence type="ECO:0000256" key="2">
    <source>
        <dbReference type="SAM" id="MobiDB-lite"/>
    </source>
</evidence>
<evidence type="ECO:0000256" key="1">
    <source>
        <dbReference type="SAM" id="Coils"/>
    </source>
</evidence>
<proteinExistence type="predicted"/>
<name>A0AA38XGL8_9EURO</name>
<organism evidence="3 4">
    <name type="scientific">Cladophialophora chaetospira</name>
    <dbReference type="NCBI Taxonomy" id="386627"/>
    <lineage>
        <taxon>Eukaryota</taxon>
        <taxon>Fungi</taxon>
        <taxon>Dikarya</taxon>
        <taxon>Ascomycota</taxon>
        <taxon>Pezizomycotina</taxon>
        <taxon>Eurotiomycetes</taxon>
        <taxon>Chaetothyriomycetidae</taxon>
        <taxon>Chaetothyriales</taxon>
        <taxon>Herpotrichiellaceae</taxon>
        <taxon>Cladophialophora</taxon>
    </lineage>
</organism>
<sequence>MAQQYPYGGQQPYQYPTPQPPLYPQHQGGSRPASPYQQPVHPYNGQGYPQPPPRTPSPYQQPQPQQMYLAQGYPPSQQYSFFQPQSHPQPSFQISQAYPTQAYPAAQQGYQYATAPSPQLQTPQQNQPYTLLFQPTSQKHTHSLSMQVSDTPLFLIHYNRPLIASSKPEISITTPSGQQMATAQWHTWSDKIDLVFPSQGRQITYKDNVELPAGSLGRIFWTMSHGNAKEANVRCADRTGATIVTIVLHDKLRSGKIEFWRSGLEKDVFEQLVVNAVAEIEDLRRKMESANTVNPGIYAGAAVAAGMN</sequence>
<reference evidence="3" key="1">
    <citation type="submission" date="2022-10" db="EMBL/GenBank/DDBJ databases">
        <title>Culturing micro-colonial fungi from biological soil crusts in the Mojave desert and describing Neophaeococcomyces mojavensis, and introducing the new genera and species Taxawa tesnikishii.</title>
        <authorList>
            <person name="Kurbessoian T."/>
            <person name="Stajich J.E."/>
        </authorList>
    </citation>
    <scope>NUCLEOTIDE SEQUENCE</scope>
    <source>
        <strain evidence="3">TK_41</strain>
    </source>
</reference>
<protein>
    <submittedName>
        <fullName evidence="3">Uncharacterized protein</fullName>
    </submittedName>
</protein>
<evidence type="ECO:0000313" key="4">
    <source>
        <dbReference type="Proteomes" id="UP001172673"/>
    </source>
</evidence>
<gene>
    <name evidence="3" type="ORF">H2200_003005</name>
</gene>
<keyword evidence="1" id="KW-0175">Coiled coil</keyword>
<feature type="region of interest" description="Disordered" evidence="2">
    <location>
        <begin position="1"/>
        <end position="64"/>
    </location>
</feature>
<feature type="coiled-coil region" evidence="1">
    <location>
        <begin position="266"/>
        <end position="293"/>
    </location>
</feature>
<evidence type="ECO:0000313" key="3">
    <source>
        <dbReference type="EMBL" id="KAJ9613064.1"/>
    </source>
</evidence>
<dbReference type="AlphaFoldDB" id="A0AA38XGL8"/>
<accession>A0AA38XGL8</accession>
<feature type="compositionally biased region" description="Pro residues" evidence="2">
    <location>
        <begin position="49"/>
        <end position="61"/>
    </location>
</feature>
<comment type="caution">
    <text evidence="3">The sequence shown here is derived from an EMBL/GenBank/DDBJ whole genome shotgun (WGS) entry which is preliminary data.</text>
</comment>
<keyword evidence="4" id="KW-1185">Reference proteome</keyword>